<dbReference type="InterPro" id="IPR036890">
    <property type="entry name" value="HATPase_C_sf"/>
</dbReference>
<dbReference type="SMART" id="SM00388">
    <property type="entry name" value="HisKA"/>
    <property type="match status" value="1"/>
</dbReference>
<evidence type="ECO:0000256" key="3">
    <source>
        <dbReference type="ARBA" id="ARBA00012438"/>
    </source>
</evidence>
<dbReference type="PANTHER" id="PTHR43065:SF46">
    <property type="entry name" value="C4-DICARBOXYLATE TRANSPORT SENSOR PROTEIN DCTB"/>
    <property type="match status" value="1"/>
</dbReference>
<dbReference type="Pfam" id="PF02518">
    <property type="entry name" value="HATPase_c"/>
    <property type="match status" value="1"/>
</dbReference>
<dbReference type="AlphaFoldDB" id="A0A562BM18"/>
<dbReference type="InterPro" id="IPR003661">
    <property type="entry name" value="HisK_dim/P_dom"/>
</dbReference>
<dbReference type="FunFam" id="1.10.287.130:FF:000049">
    <property type="entry name" value="C4-dicarboxylate transport sensor protein DctB"/>
    <property type="match status" value="1"/>
</dbReference>
<evidence type="ECO:0000256" key="8">
    <source>
        <dbReference type="ARBA" id="ARBA00022692"/>
    </source>
</evidence>
<dbReference type="InterPro" id="IPR005467">
    <property type="entry name" value="His_kinase_dom"/>
</dbReference>
<feature type="domain" description="Histidine kinase" evidence="18">
    <location>
        <begin position="449"/>
        <end position="662"/>
    </location>
</feature>
<dbReference type="EC" id="2.7.13.3" evidence="3"/>
<comment type="catalytic activity">
    <reaction evidence="1">
        <text>ATP + protein L-histidine = ADP + protein N-phospho-L-histidine.</text>
        <dbReference type="EC" id="2.7.13.3"/>
    </reaction>
</comment>
<evidence type="ECO:0000256" key="5">
    <source>
        <dbReference type="ARBA" id="ARBA00022519"/>
    </source>
</evidence>
<feature type="transmembrane region" description="Helical" evidence="17">
    <location>
        <begin position="62"/>
        <end position="84"/>
    </location>
</feature>
<dbReference type="GO" id="GO:0005524">
    <property type="term" value="F:ATP binding"/>
    <property type="evidence" value="ECO:0007669"/>
    <property type="project" value="UniProtKB-KW"/>
</dbReference>
<dbReference type="GO" id="GO:0000155">
    <property type="term" value="F:phosphorelay sensor kinase activity"/>
    <property type="evidence" value="ECO:0007669"/>
    <property type="project" value="InterPro"/>
</dbReference>
<dbReference type="Pfam" id="PF02743">
    <property type="entry name" value="dCache_1"/>
    <property type="match status" value="1"/>
</dbReference>
<dbReference type="SUPFAM" id="SSF103190">
    <property type="entry name" value="Sensory domain-like"/>
    <property type="match status" value="1"/>
</dbReference>
<organism evidence="19 20">
    <name type="scientific">Cupriavidus gilardii J11</name>
    <dbReference type="NCBI Taxonomy" id="936133"/>
    <lineage>
        <taxon>Bacteria</taxon>
        <taxon>Pseudomonadati</taxon>
        <taxon>Pseudomonadota</taxon>
        <taxon>Betaproteobacteria</taxon>
        <taxon>Burkholderiales</taxon>
        <taxon>Burkholderiaceae</taxon>
        <taxon>Cupriavidus</taxon>
    </lineage>
</organism>
<keyword evidence="6" id="KW-0597">Phosphoprotein</keyword>
<evidence type="ECO:0000313" key="20">
    <source>
        <dbReference type="Proteomes" id="UP000318141"/>
    </source>
</evidence>
<accession>A0A562BM18</accession>
<keyword evidence="16" id="KW-0175">Coiled coil</keyword>
<evidence type="ECO:0000256" key="11">
    <source>
        <dbReference type="ARBA" id="ARBA00022840"/>
    </source>
</evidence>
<dbReference type="Gene3D" id="6.10.250.3020">
    <property type="match status" value="1"/>
</dbReference>
<evidence type="ECO:0000256" key="7">
    <source>
        <dbReference type="ARBA" id="ARBA00022679"/>
    </source>
</evidence>
<dbReference type="CDD" id="cd00082">
    <property type="entry name" value="HisKA"/>
    <property type="match status" value="1"/>
</dbReference>
<evidence type="ECO:0000256" key="4">
    <source>
        <dbReference type="ARBA" id="ARBA00022475"/>
    </source>
</evidence>
<sequence length="672" mass="72334">MFPASHRLPRSLIRLIRLFHSLRGTSAAAGRPAGMGRQYRAGIAIGGRAGSRRADSQRGVTALAPLLALVSLAAMVGLAGWLGYRYSYDAALARQAERGQVQLRIYGQALSSELARYDFVPSLLALDENIVALLRHPEDPTLVARANAHLAAVNARAGTLTVFVLDTRGRVLATSNWQRPDSYLGEDLSFRPYFQAAMDGQLGRFYGVGTTRSESGYYLSAPLGNGGRPTGVAVVKVGLEPLEQRWQSADMQMLVSDENSVVILASEPSWKLHARRPIPPALRERLDQSLQYNRAPLELLQFERVRALGNGDALVRLRRGPPMLEQNATLPGTDWQLTLLTDTSQARMAALNTAALSGVVTAFVLLLAAAWNVRRRILSERLAARAALEAANSELERKVSERTADLTAANQRLQNEVAERIRTERELRQAQDGLLQAGKLAAVGQMSTGIAHELNQPLAALRTLSGNTQKFLARGDLDTARDNLGKIIALVERMGRITGALKSFARKPGRNGGASASLAEGVDNALFLLDSRLRAVRPEIVRDIDPALAVACDPNRLEQVLVNLLGNALDAVAGTPAPRLELRAVVSEGMVRCTIHDSGPGLSDEAFARLFEPFFTTKPPGEGLGLGLPLSAGILDEYGGTLVASNHPDGGACFTLVLPLAGQEMRDGVHGN</sequence>
<evidence type="ECO:0000256" key="2">
    <source>
        <dbReference type="ARBA" id="ARBA00004429"/>
    </source>
</evidence>
<evidence type="ECO:0000256" key="9">
    <source>
        <dbReference type="ARBA" id="ARBA00022741"/>
    </source>
</evidence>
<evidence type="ECO:0000256" key="1">
    <source>
        <dbReference type="ARBA" id="ARBA00000085"/>
    </source>
</evidence>
<dbReference type="InterPro" id="IPR029151">
    <property type="entry name" value="Sensor-like_sf"/>
</dbReference>
<keyword evidence="13" id="KW-0902">Two-component regulatory system</keyword>
<evidence type="ECO:0000256" key="13">
    <source>
        <dbReference type="ARBA" id="ARBA00023012"/>
    </source>
</evidence>
<dbReference type="InterPro" id="IPR033479">
    <property type="entry name" value="dCache_1"/>
</dbReference>
<dbReference type="SUPFAM" id="SSF55874">
    <property type="entry name" value="ATPase domain of HSP90 chaperone/DNA topoisomerase II/histidine kinase"/>
    <property type="match status" value="1"/>
</dbReference>
<comment type="caution">
    <text evidence="19">The sequence shown here is derived from an EMBL/GenBank/DDBJ whole genome shotgun (WGS) entry which is preliminary data.</text>
</comment>
<evidence type="ECO:0000256" key="15">
    <source>
        <dbReference type="ARBA" id="ARBA00073143"/>
    </source>
</evidence>
<dbReference type="PRINTS" id="PR00344">
    <property type="entry name" value="BCTRLSENSOR"/>
</dbReference>
<keyword evidence="14 17" id="KW-0472">Membrane</keyword>
<dbReference type="InterPro" id="IPR017055">
    <property type="entry name" value="Sig_transdc_His_kinase_DctB"/>
</dbReference>
<dbReference type="GO" id="GO:0005886">
    <property type="term" value="C:plasma membrane"/>
    <property type="evidence" value="ECO:0007669"/>
    <property type="project" value="UniProtKB-SubCell"/>
</dbReference>
<evidence type="ECO:0000256" key="12">
    <source>
        <dbReference type="ARBA" id="ARBA00022989"/>
    </source>
</evidence>
<evidence type="ECO:0000259" key="18">
    <source>
        <dbReference type="PROSITE" id="PS50109"/>
    </source>
</evidence>
<feature type="coiled-coil region" evidence="16">
    <location>
        <begin position="378"/>
        <end position="430"/>
    </location>
</feature>
<evidence type="ECO:0000256" key="10">
    <source>
        <dbReference type="ARBA" id="ARBA00022777"/>
    </source>
</evidence>
<feature type="transmembrane region" description="Helical" evidence="17">
    <location>
        <begin position="349"/>
        <end position="371"/>
    </location>
</feature>
<keyword evidence="7" id="KW-0808">Transferase</keyword>
<dbReference type="EMBL" id="VLJN01000014">
    <property type="protein sequence ID" value="TWG86254.1"/>
    <property type="molecule type" value="Genomic_DNA"/>
</dbReference>
<dbReference type="PROSITE" id="PS50109">
    <property type="entry name" value="HIS_KIN"/>
    <property type="match status" value="1"/>
</dbReference>
<reference evidence="19 20" key="1">
    <citation type="submission" date="2019-07" db="EMBL/GenBank/DDBJ databases">
        <title>Genome sequencing of lignin-degrading bacterial isolates.</title>
        <authorList>
            <person name="Gladden J."/>
        </authorList>
    </citation>
    <scope>NUCLEOTIDE SEQUENCE [LARGE SCALE GENOMIC DNA]</scope>
    <source>
        <strain evidence="19 20">J11</strain>
    </source>
</reference>
<dbReference type="PIRSF" id="PIRSF036431">
    <property type="entry name" value="STHK_DctB"/>
    <property type="match status" value="1"/>
</dbReference>
<dbReference type="Pfam" id="PF00512">
    <property type="entry name" value="HisKA"/>
    <property type="match status" value="1"/>
</dbReference>
<keyword evidence="11" id="KW-0067">ATP-binding</keyword>
<name>A0A562BM18_9BURK</name>
<dbReference type="SMART" id="SM00387">
    <property type="entry name" value="HATPase_c"/>
    <property type="match status" value="1"/>
</dbReference>
<keyword evidence="9" id="KW-0547">Nucleotide-binding</keyword>
<keyword evidence="12 17" id="KW-1133">Transmembrane helix</keyword>
<keyword evidence="4" id="KW-1003">Cell membrane</keyword>
<dbReference type="InterPro" id="IPR036097">
    <property type="entry name" value="HisK_dim/P_sf"/>
</dbReference>
<dbReference type="Gene3D" id="3.30.450.20">
    <property type="entry name" value="PAS domain"/>
    <property type="match status" value="2"/>
</dbReference>
<evidence type="ECO:0000256" key="14">
    <source>
        <dbReference type="ARBA" id="ARBA00023136"/>
    </source>
</evidence>
<gene>
    <name evidence="19" type="ORF">L602_002100000430</name>
</gene>
<proteinExistence type="predicted"/>
<dbReference type="InterPro" id="IPR004358">
    <property type="entry name" value="Sig_transdc_His_kin-like_C"/>
</dbReference>
<comment type="subcellular location">
    <subcellularLocation>
        <location evidence="2">Cell inner membrane</location>
        <topology evidence="2">Multi-pass membrane protein</topology>
    </subcellularLocation>
</comment>
<evidence type="ECO:0000313" key="19">
    <source>
        <dbReference type="EMBL" id="TWG86254.1"/>
    </source>
</evidence>
<keyword evidence="10 19" id="KW-0418">Kinase</keyword>
<evidence type="ECO:0000256" key="6">
    <source>
        <dbReference type="ARBA" id="ARBA00022553"/>
    </source>
</evidence>
<protein>
    <recommendedName>
        <fullName evidence="15">C4-dicarboxylate transport sensor protein DctB</fullName>
        <ecNumber evidence="3">2.7.13.3</ecNumber>
    </recommendedName>
</protein>
<keyword evidence="5" id="KW-0997">Cell inner membrane</keyword>
<dbReference type="PANTHER" id="PTHR43065">
    <property type="entry name" value="SENSOR HISTIDINE KINASE"/>
    <property type="match status" value="1"/>
</dbReference>
<dbReference type="Gene3D" id="3.30.565.10">
    <property type="entry name" value="Histidine kinase-like ATPase, C-terminal domain"/>
    <property type="match status" value="1"/>
</dbReference>
<keyword evidence="20" id="KW-1185">Reference proteome</keyword>
<dbReference type="InterPro" id="IPR003594">
    <property type="entry name" value="HATPase_dom"/>
</dbReference>
<dbReference type="Proteomes" id="UP000318141">
    <property type="component" value="Unassembled WGS sequence"/>
</dbReference>
<dbReference type="Gene3D" id="1.10.287.130">
    <property type="match status" value="1"/>
</dbReference>
<evidence type="ECO:0000256" key="17">
    <source>
        <dbReference type="SAM" id="Phobius"/>
    </source>
</evidence>
<evidence type="ECO:0000256" key="16">
    <source>
        <dbReference type="SAM" id="Coils"/>
    </source>
</evidence>
<keyword evidence="8 17" id="KW-0812">Transmembrane</keyword>
<dbReference type="SUPFAM" id="SSF47384">
    <property type="entry name" value="Homodimeric domain of signal transducing histidine kinase"/>
    <property type="match status" value="1"/>
</dbReference>